<feature type="transmembrane region" description="Helical" evidence="5">
    <location>
        <begin position="105"/>
        <end position="122"/>
    </location>
</feature>
<dbReference type="SUPFAM" id="SSF144091">
    <property type="entry name" value="Rhomboid-like"/>
    <property type="match status" value="1"/>
</dbReference>
<feature type="transmembrane region" description="Helical" evidence="5">
    <location>
        <begin position="56"/>
        <end position="74"/>
    </location>
</feature>
<evidence type="ECO:0000256" key="2">
    <source>
        <dbReference type="ARBA" id="ARBA00022692"/>
    </source>
</evidence>
<feature type="domain" description="Peptidase S54 rhomboid" evidence="6">
    <location>
        <begin position="15"/>
        <end position="155"/>
    </location>
</feature>
<feature type="non-terminal residue" evidence="7">
    <location>
        <position position="1"/>
    </location>
</feature>
<feature type="transmembrane region" description="Helical" evidence="5">
    <location>
        <begin position="80"/>
        <end position="98"/>
    </location>
</feature>
<gene>
    <name evidence="7" type="ORF">B1A_18565</name>
</gene>
<dbReference type="Pfam" id="PF01694">
    <property type="entry name" value="Rhomboid"/>
    <property type="match status" value="1"/>
</dbReference>
<comment type="subcellular location">
    <subcellularLocation>
        <location evidence="1">Membrane</location>
        <topology evidence="1">Multi-pass membrane protein</topology>
    </subcellularLocation>
</comment>
<evidence type="ECO:0000256" key="1">
    <source>
        <dbReference type="ARBA" id="ARBA00004141"/>
    </source>
</evidence>
<dbReference type="Gene3D" id="1.20.1540.10">
    <property type="entry name" value="Rhomboid-like"/>
    <property type="match status" value="1"/>
</dbReference>
<feature type="transmembrane region" description="Helical" evidence="5">
    <location>
        <begin position="134"/>
        <end position="155"/>
    </location>
</feature>
<organism evidence="7">
    <name type="scientific">mine drainage metagenome</name>
    <dbReference type="NCBI Taxonomy" id="410659"/>
    <lineage>
        <taxon>unclassified sequences</taxon>
        <taxon>metagenomes</taxon>
        <taxon>ecological metagenomes</taxon>
    </lineage>
</organism>
<evidence type="ECO:0000256" key="4">
    <source>
        <dbReference type="ARBA" id="ARBA00023136"/>
    </source>
</evidence>
<sequence>WKPALEYRRSAILHGQLWRLLTGNIVHLGWVHLLRDVAGLLLIWGLMGRWLDERAWCALIAASALAVGLGLLAFNPAIAWYVGISGVLFALFCAGALSQLSARPLFAAGLLTGMATVLAWTLHAGALPGETAELGGAIVPQAHLYGAISGAAFHLTQRMRRRSRAGERMYMDRMRDHRPVRGWRLHDTPGDHPVYSGADDDRGDVRCRLDPPAIRCAMTRVKAR</sequence>
<keyword evidence="2 5" id="KW-0812">Transmembrane</keyword>
<dbReference type="InterPro" id="IPR023826">
    <property type="entry name" value="Rhom-like_SP_proteobac"/>
</dbReference>
<evidence type="ECO:0000313" key="7">
    <source>
        <dbReference type="EMBL" id="EQD34754.1"/>
    </source>
</evidence>
<dbReference type="GO" id="GO:0016020">
    <property type="term" value="C:membrane"/>
    <property type="evidence" value="ECO:0007669"/>
    <property type="project" value="UniProtKB-SubCell"/>
</dbReference>
<dbReference type="InterPro" id="IPR022764">
    <property type="entry name" value="Peptidase_S54_rhomboid_dom"/>
</dbReference>
<dbReference type="NCBIfam" id="TIGR03902">
    <property type="entry name" value="rhom_GG_sort"/>
    <property type="match status" value="1"/>
</dbReference>
<evidence type="ECO:0000256" key="3">
    <source>
        <dbReference type="ARBA" id="ARBA00022989"/>
    </source>
</evidence>
<keyword evidence="4 5" id="KW-0472">Membrane</keyword>
<dbReference type="AlphaFoldDB" id="T1A0Z8"/>
<evidence type="ECO:0000256" key="5">
    <source>
        <dbReference type="SAM" id="Phobius"/>
    </source>
</evidence>
<dbReference type="GO" id="GO:0004252">
    <property type="term" value="F:serine-type endopeptidase activity"/>
    <property type="evidence" value="ECO:0007669"/>
    <property type="project" value="InterPro"/>
</dbReference>
<accession>T1A0Z8</accession>
<protein>
    <submittedName>
        <fullName evidence="7">Protein, rhomboid family</fullName>
    </submittedName>
</protein>
<comment type="caution">
    <text evidence="7">The sequence shown here is derived from an EMBL/GenBank/DDBJ whole genome shotgun (WGS) entry which is preliminary data.</text>
</comment>
<evidence type="ECO:0000259" key="6">
    <source>
        <dbReference type="Pfam" id="PF01694"/>
    </source>
</evidence>
<dbReference type="InterPro" id="IPR035952">
    <property type="entry name" value="Rhomboid-like_sf"/>
</dbReference>
<name>T1A0Z8_9ZZZZ</name>
<proteinExistence type="predicted"/>
<dbReference type="PANTHER" id="PTHR43066">
    <property type="entry name" value="RHOMBOID-RELATED PROTEIN"/>
    <property type="match status" value="1"/>
</dbReference>
<keyword evidence="3 5" id="KW-1133">Transmembrane helix</keyword>
<feature type="transmembrane region" description="Helical" evidence="5">
    <location>
        <begin position="25"/>
        <end position="44"/>
    </location>
</feature>
<reference evidence="7" key="2">
    <citation type="journal article" date="2014" name="ISME J.">
        <title>Microbial stratification in low pH oxic and suboxic macroscopic growths along an acid mine drainage.</title>
        <authorList>
            <person name="Mendez-Garcia C."/>
            <person name="Mesa V."/>
            <person name="Sprenger R.R."/>
            <person name="Richter M."/>
            <person name="Diez M.S."/>
            <person name="Solano J."/>
            <person name="Bargiela R."/>
            <person name="Golyshina O.V."/>
            <person name="Manteca A."/>
            <person name="Ramos J.L."/>
            <person name="Gallego J.R."/>
            <person name="Llorente I."/>
            <person name="Martins Dos Santos V.A."/>
            <person name="Jensen O.N."/>
            <person name="Pelaez A.I."/>
            <person name="Sanchez J."/>
            <person name="Ferrer M."/>
        </authorList>
    </citation>
    <scope>NUCLEOTIDE SEQUENCE</scope>
</reference>
<dbReference type="EMBL" id="AUZX01013703">
    <property type="protein sequence ID" value="EQD34754.1"/>
    <property type="molecule type" value="Genomic_DNA"/>
</dbReference>
<reference evidence="7" key="1">
    <citation type="submission" date="2013-08" db="EMBL/GenBank/DDBJ databases">
        <authorList>
            <person name="Mendez C."/>
            <person name="Richter M."/>
            <person name="Ferrer M."/>
            <person name="Sanchez J."/>
        </authorList>
    </citation>
    <scope>NUCLEOTIDE SEQUENCE</scope>
</reference>